<dbReference type="STRING" id="71717.A0A4Y7SBQ5"/>
<name>A0A4Y7SBQ5_COPMI</name>
<evidence type="ECO:0000313" key="2">
    <source>
        <dbReference type="Proteomes" id="UP000298030"/>
    </source>
</evidence>
<dbReference type="EMBL" id="QPFP01000209">
    <property type="protein sequence ID" value="TEB19055.1"/>
    <property type="molecule type" value="Genomic_DNA"/>
</dbReference>
<protein>
    <submittedName>
        <fullName evidence="1">Uncharacterized protein</fullName>
    </submittedName>
</protein>
<comment type="caution">
    <text evidence="1">The sequence shown here is derived from an EMBL/GenBank/DDBJ whole genome shotgun (WGS) entry which is preliminary data.</text>
</comment>
<reference evidence="1 2" key="1">
    <citation type="journal article" date="2019" name="Nat. Ecol. Evol.">
        <title>Megaphylogeny resolves global patterns of mushroom evolution.</title>
        <authorList>
            <person name="Varga T."/>
            <person name="Krizsan K."/>
            <person name="Foldi C."/>
            <person name="Dima B."/>
            <person name="Sanchez-Garcia M."/>
            <person name="Sanchez-Ramirez S."/>
            <person name="Szollosi G.J."/>
            <person name="Szarkandi J.G."/>
            <person name="Papp V."/>
            <person name="Albert L."/>
            <person name="Andreopoulos W."/>
            <person name="Angelini C."/>
            <person name="Antonin V."/>
            <person name="Barry K.W."/>
            <person name="Bougher N.L."/>
            <person name="Buchanan P."/>
            <person name="Buyck B."/>
            <person name="Bense V."/>
            <person name="Catcheside P."/>
            <person name="Chovatia M."/>
            <person name="Cooper J."/>
            <person name="Damon W."/>
            <person name="Desjardin D."/>
            <person name="Finy P."/>
            <person name="Geml J."/>
            <person name="Haridas S."/>
            <person name="Hughes K."/>
            <person name="Justo A."/>
            <person name="Karasinski D."/>
            <person name="Kautmanova I."/>
            <person name="Kiss B."/>
            <person name="Kocsube S."/>
            <person name="Kotiranta H."/>
            <person name="LaButti K.M."/>
            <person name="Lechner B.E."/>
            <person name="Liimatainen K."/>
            <person name="Lipzen A."/>
            <person name="Lukacs Z."/>
            <person name="Mihaltcheva S."/>
            <person name="Morgado L.N."/>
            <person name="Niskanen T."/>
            <person name="Noordeloos M.E."/>
            <person name="Ohm R.A."/>
            <person name="Ortiz-Santana B."/>
            <person name="Ovrebo C."/>
            <person name="Racz N."/>
            <person name="Riley R."/>
            <person name="Savchenko A."/>
            <person name="Shiryaev A."/>
            <person name="Soop K."/>
            <person name="Spirin V."/>
            <person name="Szebenyi C."/>
            <person name="Tomsovsky M."/>
            <person name="Tulloss R.E."/>
            <person name="Uehling J."/>
            <person name="Grigoriev I.V."/>
            <person name="Vagvolgyi C."/>
            <person name="Papp T."/>
            <person name="Martin F.M."/>
            <person name="Miettinen O."/>
            <person name="Hibbett D.S."/>
            <person name="Nagy L.G."/>
        </authorList>
    </citation>
    <scope>NUCLEOTIDE SEQUENCE [LARGE SCALE GENOMIC DNA]</scope>
    <source>
        <strain evidence="1 2">FP101781</strain>
    </source>
</reference>
<dbReference type="Proteomes" id="UP000298030">
    <property type="component" value="Unassembled WGS sequence"/>
</dbReference>
<dbReference type="Pfam" id="PF18758">
    <property type="entry name" value="KDZ"/>
    <property type="match status" value="1"/>
</dbReference>
<evidence type="ECO:0000313" key="1">
    <source>
        <dbReference type="EMBL" id="TEB19055.1"/>
    </source>
</evidence>
<proteinExistence type="predicted"/>
<keyword evidence="2" id="KW-1185">Reference proteome</keyword>
<dbReference type="AlphaFoldDB" id="A0A4Y7SBQ5"/>
<dbReference type="OrthoDB" id="3192989at2759"/>
<accession>A0A4Y7SBQ5</accession>
<sequence>MSLLVIVITYDIACQWQHNLQERMSKYLSRLQIPPHVHVKYAVPSWHVKEHGEKCQTDYALVYIPGMGQTCGDEIEGSFSHTNSLGLSYWEMVPGACHEAVNDMYSGYNMEKIVKTCKL</sequence>
<gene>
    <name evidence="1" type="ORF">FA13DRAFT_1647417</name>
</gene>
<organism evidence="1 2">
    <name type="scientific">Coprinellus micaceus</name>
    <name type="common">Glistening ink-cap mushroom</name>
    <name type="synonym">Coprinus micaceus</name>
    <dbReference type="NCBI Taxonomy" id="71717"/>
    <lineage>
        <taxon>Eukaryota</taxon>
        <taxon>Fungi</taxon>
        <taxon>Dikarya</taxon>
        <taxon>Basidiomycota</taxon>
        <taxon>Agaricomycotina</taxon>
        <taxon>Agaricomycetes</taxon>
        <taxon>Agaricomycetidae</taxon>
        <taxon>Agaricales</taxon>
        <taxon>Agaricineae</taxon>
        <taxon>Psathyrellaceae</taxon>
        <taxon>Coprinellus</taxon>
    </lineage>
</organism>
<dbReference type="InterPro" id="IPR040521">
    <property type="entry name" value="KDZ"/>
</dbReference>